<name>A0A0A9B988_ARUDO</name>
<dbReference type="EMBL" id="GBRH01240105">
    <property type="protein sequence ID" value="JAD57790.1"/>
    <property type="molecule type" value="Transcribed_RNA"/>
</dbReference>
<evidence type="ECO:0000313" key="1">
    <source>
        <dbReference type="EMBL" id="JAD57790.1"/>
    </source>
</evidence>
<accession>A0A0A9B988</accession>
<sequence length="11" mass="1214">MILAYSNSVCN</sequence>
<reference evidence="1" key="1">
    <citation type="submission" date="2014-09" db="EMBL/GenBank/DDBJ databases">
        <authorList>
            <person name="Magalhaes I.L.F."/>
            <person name="Oliveira U."/>
            <person name="Santos F.R."/>
            <person name="Vidigal T.H.D.A."/>
            <person name="Brescovit A.D."/>
            <person name="Santos A.J."/>
        </authorList>
    </citation>
    <scope>NUCLEOTIDE SEQUENCE</scope>
    <source>
        <tissue evidence="1">Shoot tissue taken approximately 20 cm above the soil surface</tissue>
    </source>
</reference>
<organism evidence="1">
    <name type="scientific">Arundo donax</name>
    <name type="common">Giant reed</name>
    <name type="synonym">Donax arundinaceus</name>
    <dbReference type="NCBI Taxonomy" id="35708"/>
    <lineage>
        <taxon>Eukaryota</taxon>
        <taxon>Viridiplantae</taxon>
        <taxon>Streptophyta</taxon>
        <taxon>Embryophyta</taxon>
        <taxon>Tracheophyta</taxon>
        <taxon>Spermatophyta</taxon>
        <taxon>Magnoliopsida</taxon>
        <taxon>Liliopsida</taxon>
        <taxon>Poales</taxon>
        <taxon>Poaceae</taxon>
        <taxon>PACMAD clade</taxon>
        <taxon>Arundinoideae</taxon>
        <taxon>Arundineae</taxon>
        <taxon>Arundo</taxon>
    </lineage>
</organism>
<proteinExistence type="predicted"/>
<reference evidence="1" key="2">
    <citation type="journal article" date="2015" name="Data Brief">
        <title>Shoot transcriptome of the giant reed, Arundo donax.</title>
        <authorList>
            <person name="Barrero R.A."/>
            <person name="Guerrero F.D."/>
            <person name="Moolhuijzen P."/>
            <person name="Goolsby J.A."/>
            <person name="Tidwell J."/>
            <person name="Bellgard S.E."/>
            <person name="Bellgard M.I."/>
        </authorList>
    </citation>
    <scope>NUCLEOTIDE SEQUENCE</scope>
    <source>
        <tissue evidence="1">Shoot tissue taken approximately 20 cm above the soil surface</tissue>
    </source>
</reference>
<protein>
    <submittedName>
        <fullName evidence="1">Uncharacterized protein</fullName>
    </submittedName>
</protein>